<evidence type="ECO:0000256" key="8">
    <source>
        <dbReference type="PIRSR" id="PIRSR602401-1"/>
    </source>
</evidence>
<protein>
    <recommendedName>
        <fullName evidence="13">Cytochrome P450</fullName>
    </recommendedName>
</protein>
<organism evidence="11 12">
    <name type="scientific">Psophocarpus tetragonolobus</name>
    <name type="common">Winged bean</name>
    <name type="synonym">Dolichos tetragonolobus</name>
    <dbReference type="NCBI Taxonomy" id="3891"/>
    <lineage>
        <taxon>Eukaryota</taxon>
        <taxon>Viridiplantae</taxon>
        <taxon>Streptophyta</taxon>
        <taxon>Embryophyta</taxon>
        <taxon>Tracheophyta</taxon>
        <taxon>Spermatophyta</taxon>
        <taxon>Magnoliopsida</taxon>
        <taxon>eudicotyledons</taxon>
        <taxon>Gunneridae</taxon>
        <taxon>Pentapetalae</taxon>
        <taxon>rosids</taxon>
        <taxon>fabids</taxon>
        <taxon>Fabales</taxon>
        <taxon>Fabaceae</taxon>
        <taxon>Papilionoideae</taxon>
        <taxon>50 kb inversion clade</taxon>
        <taxon>NPAAA clade</taxon>
        <taxon>indigoferoid/millettioid clade</taxon>
        <taxon>Phaseoleae</taxon>
        <taxon>Psophocarpus</taxon>
    </lineage>
</organism>
<evidence type="ECO:0000256" key="7">
    <source>
        <dbReference type="ARBA" id="ARBA00023033"/>
    </source>
</evidence>
<keyword evidence="4 8" id="KW-0479">Metal-binding</keyword>
<keyword evidence="10" id="KW-1133">Transmembrane helix</keyword>
<evidence type="ECO:0008006" key="13">
    <source>
        <dbReference type="Google" id="ProtNLM"/>
    </source>
</evidence>
<dbReference type="Gene3D" id="1.10.630.10">
    <property type="entry name" value="Cytochrome P450"/>
    <property type="match status" value="1"/>
</dbReference>
<keyword evidence="3 8" id="KW-0349">Heme</keyword>
<dbReference type="InterPro" id="IPR002401">
    <property type="entry name" value="Cyt_P450_E_grp-I"/>
</dbReference>
<dbReference type="PRINTS" id="PR00463">
    <property type="entry name" value="EP450I"/>
</dbReference>
<comment type="caution">
    <text evidence="11">The sequence shown here is derived from an EMBL/GenBank/DDBJ whole genome shotgun (WGS) entry which is preliminary data.</text>
</comment>
<dbReference type="PANTHER" id="PTHR24296">
    <property type="entry name" value="CYTOCHROME P450"/>
    <property type="match status" value="1"/>
</dbReference>
<reference evidence="11 12" key="1">
    <citation type="submission" date="2024-01" db="EMBL/GenBank/DDBJ databases">
        <title>The genomes of 5 underutilized Papilionoideae crops provide insights into root nodulation and disease resistanc.</title>
        <authorList>
            <person name="Jiang F."/>
        </authorList>
    </citation>
    <scope>NUCLEOTIDE SEQUENCE [LARGE SCALE GENOMIC DNA]</scope>
    <source>
        <strain evidence="11">DUOXIRENSHENG_FW03</strain>
        <tissue evidence="11">Leaves</tissue>
    </source>
</reference>
<dbReference type="InterPro" id="IPR001128">
    <property type="entry name" value="Cyt_P450"/>
</dbReference>
<accession>A0AAN9XKV0</accession>
<evidence type="ECO:0000256" key="10">
    <source>
        <dbReference type="SAM" id="Phobius"/>
    </source>
</evidence>
<evidence type="ECO:0000313" key="12">
    <source>
        <dbReference type="Proteomes" id="UP001386955"/>
    </source>
</evidence>
<comment type="cofactor">
    <cofactor evidence="1 8">
        <name>heme</name>
        <dbReference type="ChEBI" id="CHEBI:30413"/>
    </cofactor>
</comment>
<dbReference type="InterPro" id="IPR017972">
    <property type="entry name" value="Cyt_P450_CS"/>
</dbReference>
<dbReference type="PROSITE" id="PS00086">
    <property type="entry name" value="CYTOCHROME_P450"/>
    <property type="match status" value="1"/>
</dbReference>
<proteinExistence type="inferred from homology"/>
<evidence type="ECO:0000256" key="6">
    <source>
        <dbReference type="ARBA" id="ARBA00023004"/>
    </source>
</evidence>
<dbReference type="GO" id="GO:0005506">
    <property type="term" value="F:iron ion binding"/>
    <property type="evidence" value="ECO:0007669"/>
    <property type="project" value="InterPro"/>
</dbReference>
<dbReference type="Pfam" id="PF00067">
    <property type="entry name" value="p450"/>
    <property type="match status" value="1"/>
</dbReference>
<dbReference type="InterPro" id="IPR036396">
    <property type="entry name" value="Cyt_P450_sf"/>
</dbReference>
<evidence type="ECO:0000256" key="4">
    <source>
        <dbReference type="ARBA" id="ARBA00022723"/>
    </source>
</evidence>
<feature type="binding site" description="axial binding residue" evidence="8">
    <location>
        <position position="461"/>
    </location>
    <ligand>
        <name>heme</name>
        <dbReference type="ChEBI" id="CHEBI:30413"/>
    </ligand>
    <ligandPart>
        <name>Fe</name>
        <dbReference type="ChEBI" id="CHEBI:18248"/>
    </ligandPart>
</feature>
<keyword evidence="5 9" id="KW-0560">Oxidoreductase</keyword>
<dbReference type="GO" id="GO:0006629">
    <property type="term" value="P:lipid metabolic process"/>
    <property type="evidence" value="ECO:0007669"/>
    <property type="project" value="UniProtKB-ARBA"/>
</dbReference>
<dbReference type="PRINTS" id="PR00385">
    <property type="entry name" value="P450"/>
</dbReference>
<keyword evidence="7 9" id="KW-0503">Monooxygenase</keyword>
<evidence type="ECO:0000256" key="3">
    <source>
        <dbReference type="ARBA" id="ARBA00022617"/>
    </source>
</evidence>
<evidence type="ECO:0000256" key="1">
    <source>
        <dbReference type="ARBA" id="ARBA00001971"/>
    </source>
</evidence>
<dbReference type="GO" id="GO:0004497">
    <property type="term" value="F:monooxygenase activity"/>
    <property type="evidence" value="ECO:0007669"/>
    <property type="project" value="UniProtKB-KW"/>
</dbReference>
<evidence type="ECO:0000313" key="11">
    <source>
        <dbReference type="EMBL" id="KAK7396059.1"/>
    </source>
</evidence>
<sequence>MLINVNVDKHIRPYHFKQSQMEVLSFLWLSLVFIVYLYVQFMARQKPRNNKGFKDYPLIGTLPEFLINRHRFLEWTTQVLGDCPTNTAIFSRPYKLYGVITANPDNVEHILKTRFDNYPKGEDFISLLKDFLGNGIFNADGELWKVQRKIASYEFSTRSLRNFIVEAVTFELQTRLLPILSKASHSNRVLDLKDLLERFAFDNVCKLAFNVDPACLGGDGTAGSEFMRAFEDAAVHSSGRFMSVLPLVWKTKKLLNIGSERRLRKSIATVHEFADSIIRSRLESSHTTRGEDLLSRFIRTGDCSPEFLRDVVISFILAGRETTSSGLNWFFWILSSRPNVRKRIRDEIERVRSANGGVGAFGYEELKEMQYLHAAISESMRLYPPVPIDTLACLNDDVLPDGTRIEKGWFISYHTYAMGRMESVWGKDSTEFKPERWLENGTYRAESVFRYPVFHAGPRMCLGKEMAYIQMKSIAASVLENFDIEALDKDTCPKHVLSLTLRIIGGLPVRVTLRDACYN</sequence>
<dbReference type="GO" id="GO:0020037">
    <property type="term" value="F:heme binding"/>
    <property type="evidence" value="ECO:0007669"/>
    <property type="project" value="InterPro"/>
</dbReference>
<gene>
    <name evidence="11" type="ORF">VNO78_16791</name>
</gene>
<dbReference type="EMBL" id="JAYMYS010000004">
    <property type="protein sequence ID" value="KAK7396059.1"/>
    <property type="molecule type" value="Genomic_DNA"/>
</dbReference>
<name>A0AAN9XKV0_PSOTE</name>
<evidence type="ECO:0000256" key="2">
    <source>
        <dbReference type="ARBA" id="ARBA00010617"/>
    </source>
</evidence>
<dbReference type="CDD" id="cd11064">
    <property type="entry name" value="CYP86A"/>
    <property type="match status" value="1"/>
</dbReference>
<dbReference type="SUPFAM" id="SSF48264">
    <property type="entry name" value="Cytochrome P450"/>
    <property type="match status" value="1"/>
</dbReference>
<evidence type="ECO:0000256" key="9">
    <source>
        <dbReference type="RuleBase" id="RU000461"/>
    </source>
</evidence>
<keyword evidence="12" id="KW-1185">Reference proteome</keyword>
<dbReference type="AlphaFoldDB" id="A0AAN9XKV0"/>
<evidence type="ECO:0000256" key="5">
    <source>
        <dbReference type="ARBA" id="ARBA00023002"/>
    </source>
</evidence>
<comment type="similarity">
    <text evidence="2 9">Belongs to the cytochrome P450 family.</text>
</comment>
<keyword evidence="10" id="KW-0812">Transmembrane</keyword>
<keyword evidence="6 8" id="KW-0408">Iron</keyword>
<dbReference type="GO" id="GO:0016705">
    <property type="term" value="F:oxidoreductase activity, acting on paired donors, with incorporation or reduction of molecular oxygen"/>
    <property type="evidence" value="ECO:0007669"/>
    <property type="project" value="InterPro"/>
</dbReference>
<dbReference type="Proteomes" id="UP001386955">
    <property type="component" value="Unassembled WGS sequence"/>
</dbReference>
<feature type="transmembrane region" description="Helical" evidence="10">
    <location>
        <begin position="21"/>
        <end position="39"/>
    </location>
</feature>
<keyword evidence="10" id="KW-0472">Membrane</keyword>